<evidence type="ECO:0000313" key="3">
    <source>
        <dbReference type="Proteomes" id="UP000320839"/>
    </source>
</evidence>
<evidence type="ECO:0000313" key="2">
    <source>
        <dbReference type="EMBL" id="QDV21265.1"/>
    </source>
</evidence>
<name>A0A518FY13_9PLAN</name>
<dbReference type="InterPro" id="IPR041657">
    <property type="entry name" value="HTH_17"/>
</dbReference>
<dbReference type="Proteomes" id="UP000320839">
    <property type="component" value="Chromosome"/>
</dbReference>
<evidence type="ECO:0000259" key="1">
    <source>
        <dbReference type="Pfam" id="PF12728"/>
    </source>
</evidence>
<sequence length="76" mass="8145">MNNPSHYPLALSAKDAALSLGISERTLWASTQPRGPIPSIKLGGRVLYPVAGLEEWLSRAAVDQLSEKASVSTNQK</sequence>
<gene>
    <name evidence="2" type="ORF">Pan153_59530</name>
</gene>
<accession>A0A518FY13</accession>
<dbReference type="SUPFAM" id="SSF46955">
    <property type="entry name" value="Putative DNA-binding domain"/>
    <property type="match status" value="1"/>
</dbReference>
<protein>
    <submittedName>
        <fullName evidence="2">Helix-turn-helix domain protein</fullName>
    </submittedName>
</protein>
<organism evidence="2 3">
    <name type="scientific">Gimesia panareensis</name>
    <dbReference type="NCBI Taxonomy" id="2527978"/>
    <lineage>
        <taxon>Bacteria</taxon>
        <taxon>Pseudomonadati</taxon>
        <taxon>Planctomycetota</taxon>
        <taxon>Planctomycetia</taxon>
        <taxon>Planctomycetales</taxon>
        <taxon>Planctomycetaceae</taxon>
        <taxon>Gimesia</taxon>
    </lineage>
</organism>
<feature type="domain" description="Helix-turn-helix" evidence="1">
    <location>
        <begin position="11"/>
        <end position="59"/>
    </location>
</feature>
<proteinExistence type="predicted"/>
<dbReference type="Pfam" id="PF12728">
    <property type="entry name" value="HTH_17"/>
    <property type="match status" value="1"/>
</dbReference>
<dbReference type="EMBL" id="CP036317">
    <property type="protein sequence ID" value="QDV21265.1"/>
    <property type="molecule type" value="Genomic_DNA"/>
</dbReference>
<dbReference type="InterPro" id="IPR009061">
    <property type="entry name" value="DNA-bd_dom_put_sf"/>
</dbReference>
<dbReference type="RefSeq" id="WP_197994812.1">
    <property type="nucleotide sequence ID" value="NZ_CP036317.1"/>
</dbReference>
<dbReference type="AlphaFoldDB" id="A0A518FY13"/>
<reference evidence="2 3" key="1">
    <citation type="submission" date="2019-02" db="EMBL/GenBank/DDBJ databases">
        <title>Deep-cultivation of Planctomycetes and their phenomic and genomic characterization uncovers novel biology.</title>
        <authorList>
            <person name="Wiegand S."/>
            <person name="Jogler M."/>
            <person name="Boedeker C."/>
            <person name="Pinto D."/>
            <person name="Vollmers J."/>
            <person name="Rivas-Marin E."/>
            <person name="Kohn T."/>
            <person name="Peeters S.H."/>
            <person name="Heuer A."/>
            <person name="Rast P."/>
            <person name="Oberbeckmann S."/>
            <person name="Bunk B."/>
            <person name="Jeske O."/>
            <person name="Meyerdierks A."/>
            <person name="Storesund J.E."/>
            <person name="Kallscheuer N."/>
            <person name="Luecker S."/>
            <person name="Lage O.M."/>
            <person name="Pohl T."/>
            <person name="Merkel B.J."/>
            <person name="Hornburger P."/>
            <person name="Mueller R.-W."/>
            <person name="Bruemmer F."/>
            <person name="Labrenz M."/>
            <person name="Spormann A.M."/>
            <person name="Op den Camp H."/>
            <person name="Overmann J."/>
            <person name="Amann R."/>
            <person name="Jetten M.S.M."/>
            <person name="Mascher T."/>
            <person name="Medema M.H."/>
            <person name="Devos D.P."/>
            <person name="Kaster A.-K."/>
            <person name="Ovreas L."/>
            <person name="Rohde M."/>
            <person name="Galperin M.Y."/>
            <person name="Jogler C."/>
        </authorList>
    </citation>
    <scope>NUCLEOTIDE SEQUENCE [LARGE SCALE GENOMIC DNA]</scope>
    <source>
        <strain evidence="2 3">Pan153</strain>
    </source>
</reference>